<dbReference type="GO" id="GO:0000978">
    <property type="term" value="F:RNA polymerase II cis-regulatory region sequence-specific DNA binding"/>
    <property type="evidence" value="ECO:0007669"/>
    <property type="project" value="TreeGrafter"/>
</dbReference>
<dbReference type="OrthoDB" id="6159439at2759"/>
<accession>A0A0C2J825</accession>
<dbReference type="AlphaFoldDB" id="A0A0C2J825"/>
<dbReference type="SUPFAM" id="SSF46689">
    <property type="entry name" value="Homeodomain-like"/>
    <property type="match status" value="1"/>
</dbReference>
<dbReference type="InterPro" id="IPR017970">
    <property type="entry name" value="Homeobox_CS"/>
</dbReference>
<evidence type="ECO:0000256" key="5">
    <source>
        <dbReference type="RuleBase" id="RU000682"/>
    </source>
</evidence>
<dbReference type="PROSITE" id="PS00027">
    <property type="entry name" value="HOMEOBOX_1"/>
    <property type="match status" value="1"/>
</dbReference>
<evidence type="ECO:0000259" key="6">
    <source>
        <dbReference type="PROSITE" id="PS50071"/>
    </source>
</evidence>
<dbReference type="Gene3D" id="1.10.10.60">
    <property type="entry name" value="Homeodomain-like"/>
    <property type="match status" value="1"/>
</dbReference>
<dbReference type="PANTHER" id="PTHR24327">
    <property type="entry name" value="HOMEOBOX PROTEIN"/>
    <property type="match status" value="1"/>
</dbReference>
<dbReference type="InterPro" id="IPR050460">
    <property type="entry name" value="Distal-less_Homeobox_TF"/>
</dbReference>
<dbReference type="PROSITE" id="PS50071">
    <property type="entry name" value="HOMEOBOX_2"/>
    <property type="match status" value="1"/>
</dbReference>
<dbReference type="GO" id="GO:0000981">
    <property type="term" value="F:DNA-binding transcription factor activity, RNA polymerase II-specific"/>
    <property type="evidence" value="ECO:0007669"/>
    <property type="project" value="InterPro"/>
</dbReference>
<dbReference type="Pfam" id="PF00046">
    <property type="entry name" value="Homeodomain"/>
    <property type="match status" value="1"/>
</dbReference>
<organism evidence="7 8">
    <name type="scientific">Thelohanellus kitauei</name>
    <name type="common">Myxosporean</name>
    <dbReference type="NCBI Taxonomy" id="669202"/>
    <lineage>
        <taxon>Eukaryota</taxon>
        <taxon>Metazoa</taxon>
        <taxon>Cnidaria</taxon>
        <taxon>Myxozoa</taxon>
        <taxon>Myxosporea</taxon>
        <taxon>Bivalvulida</taxon>
        <taxon>Platysporina</taxon>
        <taxon>Myxobolidae</taxon>
        <taxon>Thelohanellus</taxon>
    </lineage>
</organism>
<dbReference type="SMART" id="SM00389">
    <property type="entry name" value="HOX"/>
    <property type="match status" value="1"/>
</dbReference>
<keyword evidence="3 4" id="KW-0539">Nucleus</keyword>
<dbReference type="EMBL" id="JWZT01000577">
    <property type="protein sequence ID" value="KII73979.1"/>
    <property type="molecule type" value="Genomic_DNA"/>
</dbReference>
<gene>
    <name evidence="7" type="ORF">RF11_11578</name>
</gene>
<evidence type="ECO:0000256" key="4">
    <source>
        <dbReference type="PROSITE-ProRule" id="PRU00108"/>
    </source>
</evidence>
<comment type="subcellular location">
    <subcellularLocation>
        <location evidence="4 5">Nucleus</location>
    </subcellularLocation>
</comment>
<dbReference type="InterPro" id="IPR009057">
    <property type="entry name" value="Homeodomain-like_sf"/>
</dbReference>
<comment type="caution">
    <text evidence="7">The sequence shown here is derived from an EMBL/GenBank/DDBJ whole genome shotgun (WGS) entry which is preliminary data.</text>
</comment>
<evidence type="ECO:0000256" key="3">
    <source>
        <dbReference type="ARBA" id="ARBA00023242"/>
    </source>
</evidence>
<keyword evidence="8" id="KW-1185">Reference proteome</keyword>
<dbReference type="Proteomes" id="UP000031668">
    <property type="component" value="Unassembled WGS sequence"/>
</dbReference>
<dbReference type="InterPro" id="IPR001356">
    <property type="entry name" value="HD"/>
</dbReference>
<protein>
    <submittedName>
        <fullName evidence="7">Homeobox protein Hox-A9</fullName>
    </submittedName>
</protein>
<feature type="domain" description="Homeobox" evidence="6">
    <location>
        <begin position="199"/>
        <end position="259"/>
    </location>
</feature>
<evidence type="ECO:0000313" key="7">
    <source>
        <dbReference type="EMBL" id="KII73979.1"/>
    </source>
</evidence>
<evidence type="ECO:0000256" key="1">
    <source>
        <dbReference type="ARBA" id="ARBA00023125"/>
    </source>
</evidence>
<keyword evidence="2 4" id="KW-0371">Homeobox</keyword>
<name>A0A0C2J825_THEKT</name>
<reference evidence="7 8" key="1">
    <citation type="journal article" date="2014" name="Genome Biol. Evol.">
        <title>The genome of the myxosporean Thelohanellus kitauei shows adaptations to nutrient acquisition within its fish host.</title>
        <authorList>
            <person name="Yang Y."/>
            <person name="Xiong J."/>
            <person name="Zhou Z."/>
            <person name="Huo F."/>
            <person name="Miao W."/>
            <person name="Ran C."/>
            <person name="Liu Y."/>
            <person name="Zhang J."/>
            <person name="Feng J."/>
            <person name="Wang M."/>
            <person name="Wang M."/>
            <person name="Wang L."/>
            <person name="Yao B."/>
        </authorList>
    </citation>
    <scope>NUCLEOTIDE SEQUENCE [LARGE SCALE GENOMIC DNA]</scope>
    <source>
        <strain evidence="7">Wuqing</strain>
    </source>
</reference>
<sequence>MNDPEFKKSIFQNSRVSNYTLEKTGNFVDPNIPQTEKIFQRNYHQADEVYHINSSNSIYLNRTDNTGTIDSNIIQPYVGDHFTPIPKITHQNMRVYPHHGFSNTYNPFQICSNLYNQNPTYDIRAAGDAIDMRILLYPRSVAGHSTPPPLELRLPCPDTNYPTCKYPQIGKDDSDPLKLVQLAIQSSTEVGVNTENNITAVKRKRCIFTDEQLKVLQSEFTINHYINKDKMSKLAQDLYLTQNQIKNWFQNQRMKLKKRNVGWR</sequence>
<keyword evidence="1 4" id="KW-0238">DNA-binding</keyword>
<feature type="DNA-binding region" description="Homeobox" evidence="4">
    <location>
        <begin position="201"/>
        <end position="260"/>
    </location>
</feature>
<evidence type="ECO:0000313" key="8">
    <source>
        <dbReference type="Proteomes" id="UP000031668"/>
    </source>
</evidence>
<evidence type="ECO:0000256" key="2">
    <source>
        <dbReference type="ARBA" id="ARBA00023155"/>
    </source>
</evidence>
<dbReference type="GO" id="GO:0005634">
    <property type="term" value="C:nucleus"/>
    <property type="evidence" value="ECO:0007669"/>
    <property type="project" value="UniProtKB-SubCell"/>
</dbReference>
<proteinExistence type="predicted"/>
<dbReference type="CDD" id="cd00086">
    <property type="entry name" value="homeodomain"/>
    <property type="match status" value="1"/>
</dbReference>
<dbReference type="PANTHER" id="PTHR24327:SF41">
    <property type="entry name" value="BRAIN-SPECIFIC HOMEOBOX PROTEIN"/>
    <property type="match status" value="1"/>
</dbReference>